<feature type="domain" description="AB hydrolase-1" evidence="2">
    <location>
        <begin position="33"/>
        <end position="252"/>
    </location>
</feature>
<reference evidence="3 4" key="1">
    <citation type="submission" date="2023-08" db="EMBL/GenBank/DDBJ databases">
        <title>Implementing the SeqCode for naming new Mesorhizobium species isolated from Vachellia karroo root nodules.</title>
        <authorList>
            <person name="Van Lill M."/>
        </authorList>
    </citation>
    <scope>NUCLEOTIDE SEQUENCE [LARGE SCALE GENOMIC DNA]</scope>
    <source>
        <strain evidence="3 4">VK22B</strain>
    </source>
</reference>
<dbReference type="SUPFAM" id="SSF53474">
    <property type="entry name" value="alpha/beta-Hydrolases"/>
    <property type="match status" value="1"/>
</dbReference>
<comment type="caution">
    <text evidence="3">The sequence shown here is derived from an EMBL/GenBank/DDBJ whole genome shotgun (WGS) entry which is preliminary data.</text>
</comment>
<keyword evidence="3" id="KW-0378">Hydrolase</keyword>
<feature type="chain" id="PRO_5045921661" evidence="1">
    <location>
        <begin position="23"/>
        <end position="261"/>
    </location>
</feature>
<dbReference type="Gene3D" id="3.40.50.1820">
    <property type="entry name" value="alpha/beta hydrolase"/>
    <property type="match status" value="1"/>
</dbReference>
<name>A0ABU4YU32_9HYPH</name>
<gene>
    <name evidence="3" type="ORF">RFN29_02525</name>
</gene>
<evidence type="ECO:0000313" key="3">
    <source>
        <dbReference type="EMBL" id="MDX8490444.1"/>
    </source>
</evidence>
<keyword evidence="4" id="KW-1185">Reference proteome</keyword>
<sequence length="261" mass="26191">MPNITGVLALTAALAVSGSAMAQAAGPQPKATIVLVHGAFAESSSWDAVITKLSADGYVAIAAANPLRSVAGDAAAVSAIVRSVSGPVVLVGHSYGGPVITEAANGNANVKALVYVAGFAPDTGESAFTLSGMFPGSTLGSAIVPVALPDGGQDLFIQPDKFRAQFAADVPEEQALLMAATQRPVAQAALAEAAGVAAWKSVPSYMIYGSDDRNIPPAVMSFMAKRAHAVKTVVIEGASHAVMVSHPGEVASLIEDAASAQ</sequence>
<dbReference type="GO" id="GO:0016787">
    <property type="term" value="F:hydrolase activity"/>
    <property type="evidence" value="ECO:0007669"/>
    <property type="project" value="UniProtKB-KW"/>
</dbReference>
<dbReference type="PANTHER" id="PTHR37017">
    <property type="entry name" value="AB HYDROLASE-1 DOMAIN-CONTAINING PROTEIN-RELATED"/>
    <property type="match status" value="1"/>
</dbReference>
<organism evidence="3 4">
    <name type="scientific">Mesorhizobium captivum</name>
    <dbReference type="NCBI Taxonomy" id="3072319"/>
    <lineage>
        <taxon>Bacteria</taxon>
        <taxon>Pseudomonadati</taxon>
        <taxon>Pseudomonadota</taxon>
        <taxon>Alphaproteobacteria</taxon>
        <taxon>Hyphomicrobiales</taxon>
        <taxon>Phyllobacteriaceae</taxon>
        <taxon>Mesorhizobium</taxon>
    </lineage>
</organism>
<dbReference type="InterPro" id="IPR052897">
    <property type="entry name" value="Sec-Metab_Biosynth_Hydrolase"/>
</dbReference>
<dbReference type="EMBL" id="JAVIJC010000002">
    <property type="protein sequence ID" value="MDX8490444.1"/>
    <property type="molecule type" value="Genomic_DNA"/>
</dbReference>
<proteinExistence type="predicted"/>
<dbReference type="RefSeq" id="WP_320224583.1">
    <property type="nucleotide sequence ID" value="NZ_JAVIJB010000003.1"/>
</dbReference>
<evidence type="ECO:0000256" key="1">
    <source>
        <dbReference type="SAM" id="SignalP"/>
    </source>
</evidence>
<evidence type="ECO:0000259" key="2">
    <source>
        <dbReference type="Pfam" id="PF12697"/>
    </source>
</evidence>
<dbReference type="PANTHER" id="PTHR37017:SF11">
    <property type="entry name" value="ESTERASE_LIPASE_THIOESTERASE DOMAIN-CONTAINING PROTEIN"/>
    <property type="match status" value="1"/>
</dbReference>
<dbReference type="InterPro" id="IPR029058">
    <property type="entry name" value="AB_hydrolase_fold"/>
</dbReference>
<dbReference type="InterPro" id="IPR000073">
    <property type="entry name" value="AB_hydrolase_1"/>
</dbReference>
<protein>
    <submittedName>
        <fullName evidence="3">Alpha/beta hydrolase</fullName>
    </submittedName>
</protein>
<evidence type="ECO:0000313" key="4">
    <source>
        <dbReference type="Proteomes" id="UP001271249"/>
    </source>
</evidence>
<keyword evidence="1" id="KW-0732">Signal</keyword>
<accession>A0ABU4YU32</accession>
<dbReference type="Pfam" id="PF12697">
    <property type="entry name" value="Abhydrolase_6"/>
    <property type="match status" value="1"/>
</dbReference>
<feature type="signal peptide" evidence="1">
    <location>
        <begin position="1"/>
        <end position="22"/>
    </location>
</feature>
<dbReference type="Proteomes" id="UP001271249">
    <property type="component" value="Unassembled WGS sequence"/>
</dbReference>